<name>A0ABP6NRT9_9ACTN</name>
<dbReference type="Proteomes" id="UP001499924">
    <property type="component" value="Unassembled WGS sequence"/>
</dbReference>
<feature type="transmembrane region" description="Helical" evidence="1">
    <location>
        <begin position="15"/>
        <end position="38"/>
    </location>
</feature>
<organism evidence="2 3">
    <name type="scientific">Blastococcus jejuensis</name>
    <dbReference type="NCBI Taxonomy" id="351224"/>
    <lineage>
        <taxon>Bacteria</taxon>
        <taxon>Bacillati</taxon>
        <taxon>Actinomycetota</taxon>
        <taxon>Actinomycetes</taxon>
        <taxon>Geodermatophilales</taxon>
        <taxon>Geodermatophilaceae</taxon>
        <taxon>Blastococcus</taxon>
    </lineage>
</organism>
<feature type="transmembrane region" description="Helical" evidence="1">
    <location>
        <begin position="50"/>
        <end position="72"/>
    </location>
</feature>
<evidence type="ECO:0000256" key="1">
    <source>
        <dbReference type="SAM" id="Phobius"/>
    </source>
</evidence>
<keyword evidence="1" id="KW-0812">Transmembrane</keyword>
<evidence type="ECO:0000313" key="2">
    <source>
        <dbReference type="EMBL" id="GAA3156508.1"/>
    </source>
</evidence>
<evidence type="ECO:0000313" key="3">
    <source>
        <dbReference type="Proteomes" id="UP001499924"/>
    </source>
</evidence>
<keyword evidence="3" id="KW-1185">Reference proteome</keyword>
<dbReference type="EMBL" id="BAAAVV010000001">
    <property type="protein sequence ID" value="GAA3156508.1"/>
    <property type="molecule type" value="Genomic_DNA"/>
</dbReference>
<feature type="transmembrane region" description="Helical" evidence="1">
    <location>
        <begin position="79"/>
        <end position="97"/>
    </location>
</feature>
<dbReference type="PROSITE" id="PS51257">
    <property type="entry name" value="PROKAR_LIPOPROTEIN"/>
    <property type="match status" value="1"/>
</dbReference>
<accession>A0ABP6NRT9</accession>
<comment type="caution">
    <text evidence="2">The sequence shown here is derived from an EMBL/GenBank/DDBJ whole genome shotgun (WGS) entry which is preliminary data.</text>
</comment>
<reference evidence="3" key="1">
    <citation type="journal article" date="2019" name="Int. J. Syst. Evol. Microbiol.">
        <title>The Global Catalogue of Microorganisms (GCM) 10K type strain sequencing project: providing services to taxonomists for standard genome sequencing and annotation.</title>
        <authorList>
            <consortium name="The Broad Institute Genomics Platform"/>
            <consortium name="The Broad Institute Genome Sequencing Center for Infectious Disease"/>
            <person name="Wu L."/>
            <person name="Ma J."/>
        </authorList>
    </citation>
    <scope>NUCLEOTIDE SEQUENCE [LARGE SCALE GENOMIC DNA]</scope>
    <source>
        <strain evidence="3">JCM 15614</strain>
    </source>
</reference>
<keyword evidence="1" id="KW-1133">Transmembrane helix</keyword>
<keyword evidence="1" id="KW-0472">Membrane</keyword>
<gene>
    <name evidence="2" type="ORF">GCM10010531_04800</name>
</gene>
<sequence>MAAWERRRLARSGRVLALVYGTVLAIACSAFVVLTGWADGRSGWARLGDSIPALLLISLTGVGAVGCASMALDRRLPAGLWLIGLAPAIGTAVHLLLD</sequence>
<protein>
    <submittedName>
        <fullName evidence="2">Uncharacterized protein</fullName>
    </submittedName>
</protein>
<proteinExistence type="predicted"/>